<evidence type="ECO:0000256" key="15">
    <source>
        <dbReference type="ARBA" id="ARBA00022963"/>
    </source>
</evidence>
<dbReference type="InterPro" id="IPR001680">
    <property type="entry name" value="WD40_rpt"/>
</dbReference>
<evidence type="ECO:0000256" key="26">
    <source>
        <dbReference type="SAM" id="Phobius"/>
    </source>
</evidence>
<evidence type="ECO:0000256" key="6">
    <source>
        <dbReference type="ARBA" id="ARBA00011137"/>
    </source>
</evidence>
<keyword evidence="17 26" id="KW-1133">Transmembrane helix</keyword>
<evidence type="ECO:0000256" key="2">
    <source>
        <dbReference type="ARBA" id="ARBA00004270"/>
    </source>
</evidence>
<dbReference type="SUPFAM" id="SSF53187">
    <property type="entry name" value="Zn-dependent exopeptidases"/>
    <property type="match status" value="1"/>
</dbReference>
<comment type="similarity">
    <text evidence="5">Belongs to the AB hydrolase superfamily. Lipase family.</text>
</comment>
<comment type="catalytic activity">
    <reaction evidence="1">
        <text>a triacylglycerol + H2O = a diacylglycerol + a fatty acid + H(+)</text>
        <dbReference type="Rhea" id="RHEA:12044"/>
        <dbReference type="ChEBI" id="CHEBI:15377"/>
        <dbReference type="ChEBI" id="CHEBI:15378"/>
        <dbReference type="ChEBI" id="CHEBI:17855"/>
        <dbReference type="ChEBI" id="CHEBI:18035"/>
        <dbReference type="ChEBI" id="CHEBI:28868"/>
        <dbReference type="EC" id="3.1.1.3"/>
    </reaction>
</comment>
<comment type="function">
    <text evidence="22">Lipase which is essential for lysis of subvacuolar cytoplasm to vacuole targeted bodies and intravacuolar autophagic bodies. Involved in the lysis of intravacuolar multivesicular body (MVB) vesicles. The intravacuolar membrane disintegration by ATG15 is critical to life span extension.</text>
</comment>
<dbReference type="PROSITE" id="PS50294">
    <property type="entry name" value="WD_REPEATS_REGION"/>
    <property type="match status" value="1"/>
</dbReference>
<keyword evidence="14" id="KW-0378">Hydrolase</keyword>
<dbReference type="InterPro" id="IPR011650">
    <property type="entry name" value="Peptidase_M20_dimer"/>
</dbReference>
<dbReference type="InterPro" id="IPR020472">
    <property type="entry name" value="WD40_PAC1"/>
</dbReference>
<evidence type="ECO:0000313" key="30">
    <source>
        <dbReference type="Proteomes" id="UP000761534"/>
    </source>
</evidence>
<dbReference type="GO" id="GO:0032585">
    <property type="term" value="C:multivesicular body membrane"/>
    <property type="evidence" value="ECO:0007669"/>
    <property type="project" value="UniProtKB-SubCell"/>
</dbReference>
<dbReference type="GO" id="GO:0034727">
    <property type="term" value="P:piecemeal microautophagy of the nucleus"/>
    <property type="evidence" value="ECO:0007669"/>
    <property type="project" value="TreeGrafter"/>
</dbReference>
<dbReference type="Pfam" id="PF07687">
    <property type="entry name" value="M20_dimer"/>
    <property type="match status" value="1"/>
</dbReference>
<dbReference type="PROSITE" id="PS00678">
    <property type="entry name" value="WD_REPEATS_1"/>
    <property type="match status" value="1"/>
</dbReference>
<evidence type="ECO:0000256" key="9">
    <source>
        <dbReference type="ARBA" id="ARBA00019241"/>
    </source>
</evidence>
<feature type="domain" description="Fungal lipase-type" evidence="27">
    <location>
        <begin position="298"/>
        <end position="325"/>
    </location>
</feature>
<dbReference type="Proteomes" id="UP000761534">
    <property type="component" value="Unassembled WGS sequence"/>
</dbReference>
<feature type="region of interest" description="Disordered" evidence="25">
    <location>
        <begin position="455"/>
        <end position="492"/>
    </location>
</feature>
<feature type="region of interest" description="Disordered" evidence="25">
    <location>
        <begin position="510"/>
        <end position="541"/>
    </location>
</feature>
<evidence type="ECO:0000256" key="5">
    <source>
        <dbReference type="ARBA" id="ARBA00010701"/>
    </source>
</evidence>
<keyword evidence="16" id="KW-0735">Signal-anchor</keyword>
<keyword evidence="30" id="KW-1185">Reference proteome</keyword>
<gene>
    <name evidence="29" type="ORF">TRICI_005015</name>
</gene>
<keyword evidence="12" id="KW-0677">Repeat</keyword>
<keyword evidence="20 26" id="KW-0472">Membrane</keyword>
<name>A0A642UWW4_9ASCO</name>
<dbReference type="GO" id="GO:0004806">
    <property type="term" value="F:triacylglycerol lipase activity"/>
    <property type="evidence" value="ECO:0007669"/>
    <property type="project" value="UniProtKB-EC"/>
</dbReference>
<dbReference type="GO" id="GO:0004620">
    <property type="term" value="F:phospholipase activity"/>
    <property type="evidence" value="ECO:0007669"/>
    <property type="project" value="TreeGrafter"/>
</dbReference>
<evidence type="ECO:0000256" key="22">
    <source>
        <dbReference type="ARBA" id="ARBA00024663"/>
    </source>
</evidence>
<dbReference type="PANTHER" id="PTHR47175">
    <property type="entry name" value="LIPASE ATG15-RELATED"/>
    <property type="match status" value="1"/>
</dbReference>
<dbReference type="SUPFAM" id="SSF53474">
    <property type="entry name" value="alpha/beta-Hydrolases"/>
    <property type="match status" value="1"/>
</dbReference>
<comment type="subunit">
    <text evidence="6">Binds to both phosphatidylinositol (PI) and phosphatidylinositol 3,5-bisphosphate (PIP2).</text>
</comment>
<feature type="domain" description="Peptidase M20 dimerisation" evidence="28">
    <location>
        <begin position="1110"/>
        <end position="1251"/>
    </location>
</feature>
<evidence type="ECO:0000256" key="16">
    <source>
        <dbReference type="ARBA" id="ARBA00022968"/>
    </source>
</evidence>
<keyword evidence="21" id="KW-0325">Glycoprotein</keyword>
<feature type="compositionally biased region" description="Low complexity" evidence="25">
    <location>
        <begin position="463"/>
        <end position="490"/>
    </location>
</feature>
<comment type="similarity">
    <text evidence="4">Belongs to the peptidase M20A family.</text>
</comment>
<dbReference type="Pfam" id="PF00400">
    <property type="entry name" value="WD40"/>
    <property type="match status" value="2"/>
</dbReference>
<comment type="subcellular location">
    <subcellularLocation>
        <location evidence="3">Endosome</location>
        <location evidence="3">Multivesicular body membrane</location>
        <topology evidence="3">Single-pass type II membrane protein</topology>
    </subcellularLocation>
    <subcellularLocation>
        <location evidence="2">Prevacuolar compartment membrane</location>
        <topology evidence="2">Single-pass type II membrane protein</topology>
    </subcellularLocation>
</comment>
<evidence type="ECO:0000313" key="29">
    <source>
        <dbReference type="EMBL" id="KAA8907239.1"/>
    </source>
</evidence>
<proteinExistence type="inferred from homology"/>
<sequence length="1360" mass="151972">MEKEWEPLYYKADRRRKRWRGRRALLAVNAICLTILAGLYLCMFHWPLGGDGDNVATSAGTGLSSPPFKLRHILHHNTHENPNEHGRLDITNEYMDNISAADLEPFDAQYTLARKTQIIRRLAERGPDFVESYLTYARTTQGGPKPMEFDWVDEEVSVPNITEKDTMLSLAIMAANAYVELPHTGNWVNVTDPWNTTQHIGWMGDGVRGHVFADDSNSTVIIAFKGTSSAVFDSGGDTAPNDKINDNLLFSCCCARISYLWNTVCDCYTGDSYTCNQTCLERELYREDRYFKAALDVYRNVTSLYPNSEIWLVGHSLGGALSALVGRTYGIPAVAFEAPPERLASERLHLPKPPGVPIWEDYVYHVGHTADPIYMGVCNGAGSSCWIGGYAMETQCHTGLKCVYDVVEDLGWHVSLINHRIHVVIDDIITQYNVTPECKEPPPCKDCFNWKFIDDDTPPPPGTTTSTATPTSSTKPTSTRSPTPTSTKPPQKCLRRTWYGRCIEYGPDLPTTTTTTVTPTPSSTSTSKTASSLPTRTCRPDEDEQCLRRTWVPPNLVHRWNNDHSIISLAQSEEYLFAGTESGAILVYDLNTFEVAATMTGHCGSIYCLTLTADGQFLFSGGSDSLVKVWSLKEFREVYTIFSIYDVGDIFSIAWVPSQETLYIGSQNTYIQWIKLYEKGSYNSTQDPSGLPSFRFDKFFDSKGPGGKLAPQQNAVKSMNKENTSMLIEIPPKNVVQYSHYGYVYAMVVANASDREVLVTGGGDGTVKIWDFDERPKLIHTMETEESASCLSLAAQDSFLYCGLSNGLVMMFDLDTFQILRVDKYGQKNIMALAVTGDCLFKGTEGMISKLDPVNYYRGEWQAHEGLLLSALVVYHNGYIRLATGGNDCTVALWDLSDVLNRIKVTDEEEDCASKTTALDNDQMIRTLSRYVSYKTVSGNASEYISDCRRCATYLKNLLRHFGAESQLLPLENGGNPVVYGLFRGKKKTDGAKPPARILFYGHYDVIIANDTDKWHTDPYHLTSMDGYMYGRGVSDNKGPVIAAIFAVAQLLQASELDNDIVFIIEGEEESGSFGFQQCIKSYREMIGDIDWVMLSNSYWLDDQTPCLNYGLRGIINGCIEISSDKPDLHSGVHGGVFREPVIDMVNLLATLTDQGKVVVPGFYDRVRKLDKDEEDLYEAIIAKPGFENEKANLMTKWRYPSLTVHKVSVSGPGNNTVIPASVTANFSLRIVPDQDIVEIKRSMEEYLNRQFDYLNTTNQFKLTFANEADHWIGDPNSAAFRILQKALKEEWGVDPLFIREGGSIPVVRFLEKVFNAKAAQLPCGQASDGAHLDNERLRVTNFFKVSPTHPPLLLLLTVF</sequence>
<dbReference type="Pfam" id="PF01546">
    <property type="entry name" value="Peptidase_M20"/>
    <property type="match status" value="1"/>
</dbReference>
<dbReference type="GO" id="GO:0034496">
    <property type="term" value="P:multivesicular body membrane disassembly"/>
    <property type="evidence" value="ECO:0007669"/>
    <property type="project" value="TreeGrafter"/>
</dbReference>
<dbReference type="Gene3D" id="3.40.50.1820">
    <property type="entry name" value="alpha/beta hydrolase"/>
    <property type="match status" value="1"/>
</dbReference>
<reference evidence="29" key="1">
    <citation type="journal article" date="2019" name="G3 (Bethesda)">
        <title>Genome Assemblies of Two Rare Opportunistic Yeast Pathogens: Diutina rugosa (syn. Candida rugosa) and Trichomonascus ciferrii (syn. Candida ciferrii).</title>
        <authorList>
            <person name="Mixao V."/>
            <person name="Saus E."/>
            <person name="Hansen A.P."/>
            <person name="Lass-Florl C."/>
            <person name="Gabaldon T."/>
        </authorList>
    </citation>
    <scope>NUCLEOTIDE SEQUENCE</scope>
    <source>
        <strain evidence="29">CBS 4856</strain>
    </source>
</reference>
<feature type="repeat" description="WD" evidence="24">
    <location>
        <begin position="737"/>
        <end position="780"/>
    </location>
</feature>
<dbReference type="InterPro" id="IPR002933">
    <property type="entry name" value="Peptidase_M20"/>
</dbReference>
<evidence type="ECO:0000259" key="28">
    <source>
        <dbReference type="Pfam" id="PF07687"/>
    </source>
</evidence>
<organism evidence="29 30">
    <name type="scientific">Trichomonascus ciferrii</name>
    <dbReference type="NCBI Taxonomy" id="44093"/>
    <lineage>
        <taxon>Eukaryota</taxon>
        <taxon>Fungi</taxon>
        <taxon>Dikarya</taxon>
        <taxon>Ascomycota</taxon>
        <taxon>Saccharomycotina</taxon>
        <taxon>Dipodascomycetes</taxon>
        <taxon>Dipodascales</taxon>
        <taxon>Trichomonascaceae</taxon>
        <taxon>Trichomonascus</taxon>
        <taxon>Trichomonascus ciferrii complex</taxon>
    </lineage>
</organism>
<evidence type="ECO:0000256" key="24">
    <source>
        <dbReference type="PROSITE-ProRule" id="PRU00221"/>
    </source>
</evidence>
<evidence type="ECO:0000259" key="27">
    <source>
        <dbReference type="Pfam" id="PF01764"/>
    </source>
</evidence>
<evidence type="ECO:0000256" key="25">
    <source>
        <dbReference type="SAM" id="MobiDB-lite"/>
    </source>
</evidence>
<dbReference type="InterPro" id="IPR036322">
    <property type="entry name" value="WD40_repeat_dom_sf"/>
</dbReference>
<dbReference type="OrthoDB" id="7832001at2759"/>
<keyword evidence="11 26" id="KW-0812">Transmembrane</keyword>
<dbReference type="SUPFAM" id="SSF50978">
    <property type="entry name" value="WD40 repeat-like"/>
    <property type="match status" value="1"/>
</dbReference>
<dbReference type="InterPro" id="IPR019775">
    <property type="entry name" value="WD40_repeat_CS"/>
</dbReference>
<dbReference type="InterPro" id="IPR002921">
    <property type="entry name" value="Fungal_lipase-type"/>
</dbReference>
<dbReference type="InterPro" id="IPR029058">
    <property type="entry name" value="AB_hydrolase_fold"/>
</dbReference>
<keyword evidence="13" id="KW-0967">Endosome</keyword>
<keyword evidence="10 24" id="KW-0853">WD repeat</keyword>
<evidence type="ECO:0000256" key="12">
    <source>
        <dbReference type="ARBA" id="ARBA00022737"/>
    </source>
</evidence>
<evidence type="ECO:0000256" key="23">
    <source>
        <dbReference type="ARBA" id="ARBA00029828"/>
    </source>
</evidence>
<keyword evidence="18" id="KW-0072">Autophagy</keyword>
<dbReference type="Gene3D" id="3.30.70.360">
    <property type="match status" value="1"/>
</dbReference>
<evidence type="ECO:0000256" key="18">
    <source>
        <dbReference type="ARBA" id="ARBA00023006"/>
    </source>
</evidence>
<dbReference type="Gene3D" id="3.40.630.10">
    <property type="entry name" value="Zn peptidases"/>
    <property type="match status" value="1"/>
</dbReference>
<dbReference type="EMBL" id="SWFS01000382">
    <property type="protein sequence ID" value="KAA8907239.1"/>
    <property type="molecule type" value="Genomic_DNA"/>
</dbReference>
<dbReference type="VEuPathDB" id="FungiDB:TRICI_005015"/>
<comment type="caution">
    <text evidence="29">The sequence shown here is derived from an EMBL/GenBank/DDBJ whole genome shotgun (WGS) entry which is preliminary data.</text>
</comment>
<evidence type="ECO:0000256" key="4">
    <source>
        <dbReference type="ARBA" id="ARBA00006247"/>
    </source>
</evidence>
<evidence type="ECO:0000256" key="13">
    <source>
        <dbReference type="ARBA" id="ARBA00022753"/>
    </source>
</evidence>
<dbReference type="Gene3D" id="2.130.10.10">
    <property type="entry name" value="YVTN repeat-like/Quinoprotein amine dehydrogenase"/>
    <property type="match status" value="2"/>
</dbReference>
<evidence type="ECO:0000256" key="8">
    <source>
        <dbReference type="ARBA" id="ARBA00018542"/>
    </source>
</evidence>
<dbReference type="GO" id="GO:0046461">
    <property type="term" value="P:neutral lipid catabolic process"/>
    <property type="evidence" value="ECO:0007669"/>
    <property type="project" value="TreeGrafter"/>
</dbReference>
<dbReference type="PRINTS" id="PR00320">
    <property type="entry name" value="GPROTEINBRPT"/>
</dbReference>
<dbReference type="Pfam" id="PF01764">
    <property type="entry name" value="Lipase_3"/>
    <property type="match status" value="1"/>
</dbReference>
<evidence type="ECO:0000256" key="20">
    <source>
        <dbReference type="ARBA" id="ARBA00023136"/>
    </source>
</evidence>
<dbReference type="EC" id="3.1.1.3" evidence="7"/>
<evidence type="ECO:0000256" key="1">
    <source>
        <dbReference type="ARBA" id="ARBA00001024"/>
    </source>
</evidence>
<keyword evidence="15" id="KW-0442">Lipid degradation</keyword>
<dbReference type="SMART" id="SM00320">
    <property type="entry name" value="WD40"/>
    <property type="match status" value="7"/>
</dbReference>
<dbReference type="CDD" id="cd00519">
    <property type="entry name" value="Lipase_3"/>
    <property type="match status" value="1"/>
</dbReference>
<dbReference type="PANTHER" id="PTHR47175:SF2">
    <property type="entry name" value="LIPASE ATG15-RELATED"/>
    <property type="match status" value="1"/>
</dbReference>
<protein>
    <recommendedName>
        <fullName evidence="8">Putative lipase ATG15</fullName>
        <ecNumber evidence="7">3.1.1.3</ecNumber>
    </recommendedName>
    <alternativeName>
        <fullName evidence="23">Autophagy-related protein 15</fullName>
    </alternativeName>
    <alternativeName>
        <fullName evidence="9">Putative lipase atg15</fullName>
    </alternativeName>
</protein>
<feature type="repeat" description="WD" evidence="24">
    <location>
        <begin position="599"/>
        <end position="640"/>
    </location>
</feature>
<keyword evidence="19" id="KW-0443">Lipid metabolism</keyword>
<dbReference type="InterPro" id="IPR015943">
    <property type="entry name" value="WD40/YVTN_repeat-like_dom_sf"/>
</dbReference>
<evidence type="ECO:0000256" key="19">
    <source>
        <dbReference type="ARBA" id="ARBA00023098"/>
    </source>
</evidence>
<evidence type="ECO:0000256" key="11">
    <source>
        <dbReference type="ARBA" id="ARBA00022692"/>
    </source>
</evidence>
<feature type="compositionally biased region" description="Low complexity" evidence="25">
    <location>
        <begin position="510"/>
        <end position="535"/>
    </location>
</feature>
<evidence type="ECO:0000256" key="10">
    <source>
        <dbReference type="ARBA" id="ARBA00022574"/>
    </source>
</evidence>
<dbReference type="GO" id="GO:0005775">
    <property type="term" value="C:vacuolar lumen"/>
    <property type="evidence" value="ECO:0007669"/>
    <property type="project" value="TreeGrafter"/>
</dbReference>
<evidence type="ECO:0000256" key="3">
    <source>
        <dbReference type="ARBA" id="ARBA00004343"/>
    </source>
</evidence>
<evidence type="ECO:0000256" key="14">
    <source>
        <dbReference type="ARBA" id="ARBA00022801"/>
    </source>
</evidence>
<feature type="transmembrane region" description="Helical" evidence="26">
    <location>
        <begin position="24"/>
        <end position="46"/>
    </location>
</feature>
<accession>A0A642UWW4</accession>
<dbReference type="FunFam" id="3.40.50.1820:FF:000129">
    <property type="entry name" value="Autophagy related lipase Atg15, putative"/>
    <property type="match status" value="1"/>
</dbReference>
<evidence type="ECO:0000256" key="7">
    <source>
        <dbReference type="ARBA" id="ARBA00013279"/>
    </source>
</evidence>
<evidence type="ECO:0000256" key="21">
    <source>
        <dbReference type="ARBA" id="ARBA00023180"/>
    </source>
</evidence>
<dbReference type="InterPro" id="IPR050805">
    <property type="entry name" value="ATG15_Lipase"/>
</dbReference>
<dbReference type="PROSITE" id="PS50082">
    <property type="entry name" value="WD_REPEATS_2"/>
    <property type="match status" value="2"/>
</dbReference>
<dbReference type="GO" id="GO:0006660">
    <property type="term" value="P:phosphatidylserine catabolic process"/>
    <property type="evidence" value="ECO:0007669"/>
    <property type="project" value="TreeGrafter"/>
</dbReference>
<evidence type="ECO:0000256" key="17">
    <source>
        <dbReference type="ARBA" id="ARBA00022989"/>
    </source>
</evidence>